<evidence type="ECO:0000259" key="3">
    <source>
        <dbReference type="Pfam" id="PF01266"/>
    </source>
</evidence>
<dbReference type="EMBL" id="BMMZ01000019">
    <property type="protein sequence ID" value="GGL82925.1"/>
    <property type="molecule type" value="Genomic_DNA"/>
</dbReference>
<feature type="chain" id="PRO_5038723091" description="2-polyprenyl-6-methoxyphenol hydroxylase" evidence="2">
    <location>
        <begin position="26"/>
        <end position="458"/>
    </location>
</feature>
<dbReference type="InterPro" id="IPR006076">
    <property type="entry name" value="FAD-dep_OxRdtase"/>
</dbReference>
<organism evidence="5 6">
    <name type="scientific">Microlunatus endophyticus</name>
    <dbReference type="NCBI Taxonomy" id="1716077"/>
    <lineage>
        <taxon>Bacteria</taxon>
        <taxon>Bacillati</taxon>
        <taxon>Actinomycetota</taxon>
        <taxon>Actinomycetes</taxon>
        <taxon>Propionibacteriales</taxon>
        <taxon>Propionibacteriaceae</taxon>
        <taxon>Microlunatus</taxon>
    </lineage>
</organism>
<gene>
    <name evidence="5" type="ORF">GCM10011575_46520</name>
</gene>
<dbReference type="Gene3D" id="3.50.50.60">
    <property type="entry name" value="FAD/NAD(P)-binding domain"/>
    <property type="match status" value="2"/>
</dbReference>
<dbReference type="Proteomes" id="UP000613840">
    <property type="component" value="Unassembled WGS sequence"/>
</dbReference>
<evidence type="ECO:0000256" key="1">
    <source>
        <dbReference type="ARBA" id="ARBA00004141"/>
    </source>
</evidence>
<dbReference type="Pfam" id="PF01266">
    <property type="entry name" value="DAO"/>
    <property type="match status" value="1"/>
</dbReference>
<proteinExistence type="predicted"/>
<evidence type="ECO:0000256" key="2">
    <source>
        <dbReference type="SAM" id="SignalP"/>
    </source>
</evidence>
<evidence type="ECO:0008006" key="7">
    <source>
        <dbReference type="Google" id="ProtNLM"/>
    </source>
</evidence>
<dbReference type="GO" id="GO:0050660">
    <property type="term" value="F:flavin adenine dinucleotide binding"/>
    <property type="evidence" value="ECO:0007669"/>
    <property type="project" value="InterPro"/>
</dbReference>
<dbReference type="Pfam" id="PF08491">
    <property type="entry name" value="SE"/>
    <property type="match status" value="1"/>
</dbReference>
<keyword evidence="2" id="KW-0732">Signal</keyword>
<accession>A0A917W8Q4</accession>
<dbReference type="InterPro" id="IPR013698">
    <property type="entry name" value="Squalene_epoxidase"/>
</dbReference>
<evidence type="ECO:0000259" key="4">
    <source>
        <dbReference type="Pfam" id="PF08491"/>
    </source>
</evidence>
<dbReference type="RefSeq" id="WP_188898368.1">
    <property type="nucleotide sequence ID" value="NZ_BMMZ01000019.1"/>
</dbReference>
<sequence>MTNPPRRVVIVGASFAGLFAAAALARAGADVTVLERDRLSESATPRLGVPQGVQPHVVLHRGLLTLDQLLPGLRQDALDAGGLLLDTGTMPWLGLHGWSPTDLPSYEILSISRPVLELLARRRTLEIPGVNLRDDFRVSGLGETADGLEVHGATGEAVSGDVVVDASGRGSRLPQWLADLGYSVSEPESVEAKLGYASRRYQGPETPPLDTGLVILATPEVPVGSTVLPVEGRQWLALAAGYGDRRPSRDTNEFVDFLSSLRDPAAAELVARLQPISDVAVYRQTGNRRIPYARDASWPRGLLVIGDALCAFNPIYGQGITVAAMQAELLGRSIGRVHDVSSTRRLQRRLAAVTDVPWSVATSEDLRQLPGSGRQPVPQRLLARWTDRMNRLAVAGDPACAMAFTQVYHLVGAPRLLFSPPVVAAVLRSFVRGIPPALPRPAVLDRIAATDPDEDPAG</sequence>
<evidence type="ECO:0000313" key="5">
    <source>
        <dbReference type="EMBL" id="GGL82925.1"/>
    </source>
</evidence>
<name>A0A917W8Q4_9ACTN</name>
<dbReference type="GO" id="GO:0004506">
    <property type="term" value="F:squalene monooxygenase activity"/>
    <property type="evidence" value="ECO:0007669"/>
    <property type="project" value="InterPro"/>
</dbReference>
<protein>
    <recommendedName>
        <fullName evidence="7">2-polyprenyl-6-methoxyphenol hydroxylase</fullName>
    </recommendedName>
</protein>
<reference evidence="5" key="2">
    <citation type="submission" date="2020-09" db="EMBL/GenBank/DDBJ databases">
        <authorList>
            <person name="Sun Q."/>
            <person name="Zhou Y."/>
        </authorList>
    </citation>
    <scope>NUCLEOTIDE SEQUENCE</scope>
    <source>
        <strain evidence="5">CGMCC 4.7306</strain>
    </source>
</reference>
<reference evidence="5" key="1">
    <citation type="journal article" date="2014" name="Int. J. Syst. Evol. Microbiol.">
        <title>Complete genome sequence of Corynebacterium casei LMG S-19264T (=DSM 44701T), isolated from a smear-ripened cheese.</title>
        <authorList>
            <consortium name="US DOE Joint Genome Institute (JGI-PGF)"/>
            <person name="Walter F."/>
            <person name="Albersmeier A."/>
            <person name="Kalinowski J."/>
            <person name="Ruckert C."/>
        </authorList>
    </citation>
    <scope>NUCLEOTIDE SEQUENCE</scope>
    <source>
        <strain evidence="5">CGMCC 4.7306</strain>
    </source>
</reference>
<comment type="subcellular location">
    <subcellularLocation>
        <location evidence="1">Membrane</location>
        <topology evidence="1">Multi-pass membrane protein</topology>
    </subcellularLocation>
</comment>
<dbReference type="PANTHER" id="PTHR42685:SF22">
    <property type="entry name" value="CONDITIONED MEDIUM FACTOR RECEPTOR 1"/>
    <property type="match status" value="1"/>
</dbReference>
<dbReference type="SUPFAM" id="SSF51905">
    <property type="entry name" value="FAD/NAD(P)-binding domain"/>
    <property type="match status" value="1"/>
</dbReference>
<dbReference type="AlphaFoldDB" id="A0A917W8Q4"/>
<feature type="domain" description="Squalene epoxidase" evidence="4">
    <location>
        <begin position="209"/>
        <end position="349"/>
    </location>
</feature>
<dbReference type="InterPro" id="IPR050407">
    <property type="entry name" value="Geranylgeranyl_reductase"/>
</dbReference>
<comment type="caution">
    <text evidence="5">The sequence shown here is derived from an EMBL/GenBank/DDBJ whole genome shotgun (WGS) entry which is preliminary data.</text>
</comment>
<dbReference type="PRINTS" id="PR00420">
    <property type="entry name" value="RNGMNOXGNASE"/>
</dbReference>
<dbReference type="GO" id="GO:0016020">
    <property type="term" value="C:membrane"/>
    <property type="evidence" value="ECO:0007669"/>
    <property type="project" value="UniProtKB-SubCell"/>
</dbReference>
<keyword evidence="6" id="KW-1185">Reference proteome</keyword>
<feature type="signal peptide" evidence="2">
    <location>
        <begin position="1"/>
        <end position="25"/>
    </location>
</feature>
<feature type="domain" description="FAD dependent oxidoreductase" evidence="3">
    <location>
        <begin position="7"/>
        <end position="44"/>
    </location>
</feature>
<evidence type="ECO:0000313" key="6">
    <source>
        <dbReference type="Proteomes" id="UP000613840"/>
    </source>
</evidence>
<dbReference type="InterPro" id="IPR036188">
    <property type="entry name" value="FAD/NAD-bd_sf"/>
</dbReference>
<dbReference type="PANTHER" id="PTHR42685">
    <property type="entry name" value="GERANYLGERANYL DIPHOSPHATE REDUCTASE"/>
    <property type="match status" value="1"/>
</dbReference>